<reference evidence="5 6" key="1">
    <citation type="submission" date="2016-06" db="EMBL/GenBank/DDBJ databases">
        <authorList>
            <person name="Kjaerup R.B."/>
            <person name="Dalgaard T.S."/>
            <person name="Juul-Madsen H.R."/>
        </authorList>
    </citation>
    <scope>NUCLEOTIDE SEQUENCE [LARGE SCALE GENOMIC DNA]</scope>
    <source>
        <strain evidence="5 6">DSM 45577</strain>
    </source>
</reference>
<dbReference type="EMBL" id="FMIA01000002">
    <property type="protein sequence ID" value="SCL54244.1"/>
    <property type="molecule type" value="Genomic_DNA"/>
</dbReference>
<dbReference type="PANTHER" id="PTHR24276:SF91">
    <property type="entry name" value="AT26814P-RELATED"/>
    <property type="match status" value="1"/>
</dbReference>
<dbReference type="Pfam" id="PF00089">
    <property type="entry name" value="Trypsin"/>
    <property type="match status" value="1"/>
</dbReference>
<dbReference type="GO" id="GO:0004252">
    <property type="term" value="F:serine-type endopeptidase activity"/>
    <property type="evidence" value="ECO:0007669"/>
    <property type="project" value="InterPro"/>
</dbReference>
<gene>
    <name evidence="5" type="ORF">GA0070617_2607</name>
</gene>
<protein>
    <submittedName>
        <fullName evidence="5">Trypsin</fullName>
    </submittedName>
</protein>
<accession>A0A1C6UJW8</accession>
<dbReference type="Proteomes" id="UP000198937">
    <property type="component" value="Unassembled WGS sequence"/>
</dbReference>
<dbReference type="PANTHER" id="PTHR24276">
    <property type="entry name" value="POLYSERASE-RELATED"/>
    <property type="match status" value="1"/>
</dbReference>
<sequence length="226" mass="23170">MRIRLTMALVATVLTGVFVAPATATAAPTGPQPIIGGSLVASAPWATAVFQNGSFACSGSIIAPRWVLTAAHCLRGSISVRVGSVYRSSGGTTATVSAIHTRHDLALLHLGTSISTTYVTLADTNPPVGASNDIYGWGRTCLTCEPSEQLKTATVRVTAISGEDADGGPVIRSTRGNGVSWQGDSGGPQLHNGRQVGVSFNGNGSTSQNYSSVIASRSWITEISGV</sequence>
<dbReference type="SUPFAM" id="SSF50494">
    <property type="entry name" value="Trypsin-like serine proteases"/>
    <property type="match status" value="1"/>
</dbReference>
<dbReference type="PROSITE" id="PS50240">
    <property type="entry name" value="TRYPSIN_DOM"/>
    <property type="match status" value="1"/>
</dbReference>
<proteinExistence type="inferred from homology"/>
<dbReference type="InterPro" id="IPR018114">
    <property type="entry name" value="TRYPSIN_HIS"/>
</dbReference>
<evidence type="ECO:0000256" key="1">
    <source>
        <dbReference type="ARBA" id="ARBA00007664"/>
    </source>
</evidence>
<keyword evidence="2" id="KW-1015">Disulfide bond</keyword>
<dbReference type="STRING" id="683228.GA0070617_2607"/>
<dbReference type="SMART" id="SM00020">
    <property type="entry name" value="Tryp_SPc"/>
    <property type="match status" value="1"/>
</dbReference>
<dbReference type="InterPro" id="IPR050430">
    <property type="entry name" value="Peptidase_S1"/>
</dbReference>
<dbReference type="AlphaFoldDB" id="A0A1C6UJW8"/>
<feature type="domain" description="Peptidase S1" evidence="4">
    <location>
        <begin position="34"/>
        <end position="225"/>
    </location>
</feature>
<comment type="similarity">
    <text evidence="1">Belongs to the peptidase S1 family.</text>
</comment>
<dbReference type="Gene3D" id="2.40.10.10">
    <property type="entry name" value="Trypsin-like serine proteases"/>
    <property type="match status" value="2"/>
</dbReference>
<dbReference type="OrthoDB" id="4310587at2"/>
<evidence type="ECO:0000313" key="6">
    <source>
        <dbReference type="Proteomes" id="UP000198937"/>
    </source>
</evidence>
<feature type="chain" id="PRO_5008747801" evidence="3">
    <location>
        <begin position="27"/>
        <end position="226"/>
    </location>
</feature>
<dbReference type="InterPro" id="IPR001254">
    <property type="entry name" value="Trypsin_dom"/>
</dbReference>
<keyword evidence="3" id="KW-0732">Signal</keyword>
<feature type="signal peptide" evidence="3">
    <location>
        <begin position="1"/>
        <end position="26"/>
    </location>
</feature>
<dbReference type="PRINTS" id="PR00722">
    <property type="entry name" value="CHYMOTRYPSIN"/>
</dbReference>
<name>A0A1C6UJW8_9ACTN</name>
<evidence type="ECO:0000313" key="5">
    <source>
        <dbReference type="EMBL" id="SCL54244.1"/>
    </source>
</evidence>
<evidence type="ECO:0000256" key="2">
    <source>
        <dbReference type="ARBA" id="ARBA00023157"/>
    </source>
</evidence>
<dbReference type="PROSITE" id="PS00134">
    <property type="entry name" value="TRYPSIN_HIS"/>
    <property type="match status" value="1"/>
</dbReference>
<dbReference type="InterPro" id="IPR043504">
    <property type="entry name" value="Peptidase_S1_PA_chymotrypsin"/>
</dbReference>
<evidence type="ECO:0000256" key="3">
    <source>
        <dbReference type="SAM" id="SignalP"/>
    </source>
</evidence>
<dbReference type="GO" id="GO:0006508">
    <property type="term" value="P:proteolysis"/>
    <property type="evidence" value="ECO:0007669"/>
    <property type="project" value="InterPro"/>
</dbReference>
<dbReference type="RefSeq" id="WP_091436895.1">
    <property type="nucleotide sequence ID" value="NZ_BMMJ01000021.1"/>
</dbReference>
<evidence type="ECO:0000259" key="4">
    <source>
        <dbReference type="PROSITE" id="PS50240"/>
    </source>
</evidence>
<dbReference type="InterPro" id="IPR001314">
    <property type="entry name" value="Peptidase_S1A"/>
</dbReference>
<keyword evidence="6" id="KW-1185">Reference proteome</keyword>
<dbReference type="InterPro" id="IPR009003">
    <property type="entry name" value="Peptidase_S1_PA"/>
</dbReference>
<organism evidence="5 6">
    <name type="scientific">Micromonospora yangpuensis</name>
    <dbReference type="NCBI Taxonomy" id="683228"/>
    <lineage>
        <taxon>Bacteria</taxon>
        <taxon>Bacillati</taxon>
        <taxon>Actinomycetota</taxon>
        <taxon>Actinomycetes</taxon>
        <taxon>Micromonosporales</taxon>
        <taxon>Micromonosporaceae</taxon>
        <taxon>Micromonospora</taxon>
    </lineage>
</organism>